<keyword evidence="3" id="KW-1185">Reference proteome</keyword>
<dbReference type="RefSeq" id="WP_043683523.1">
    <property type="nucleotide sequence ID" value="NZ_BDCI01000011.1"/>
</dbReference>
<sequence>MSERNKAMYLSRGQVAERLGVQQGALSNYKLPEPDAIIGPLNADGTVPRGTTRGWLPETIDEWHARRPGHGGRPRKQTS</sequence>
<evidence type="ECO:0000256" key="1">
    <source>
        <dbReference type="SAM" id="MobiDB-lite"/>
    </source>
</evidence>
<accession>A0ABR4Z244</accession>
<organism evidence="2 3">
    <name type="scientific">Nocardia vulneris</name>
    <dbReference type="NCBI Taxonomy" id="1141657"/>
    <lineage>
        <taxon>Bacteria</taxon>
        <taxon>Bacillati</taxon>
        <taxon>Actinomycetota</taxon>
        <taxon>Actinomycetes</taxon>
        <taxon>Mycobacteriales</taxon>
        <taxon>Nocardiaceae</taxon>
        <taxon>Nocardia</taxon>
    </lineage>
</organism>
<evidence type="ECO:0008006" key="4">
    <source>
        <dbReference type="Google" id="ProtNLM"/>
    </source>
</evidence>
<name>A0ABR4Z244_9NOCA</name>
<reference evidence="2 3" key="1">
    <citation type="journal article" date="2014" name="Int. J. Syst. Evol. Microbiol.">
        <title>Nocardia vulneris sp. nov., isolated from wounds of human patients in North America.</title>
        <authorList>
            <person name="Lasker B.A."/>
            <person name="Bell M."/>
            <person name="Klenk H.P."/>
            <person name="Sproer C."/>
            <person name="Schumann C."/>
            <person name="Schumann P."/>
            <person name="Brown J.M."/>
        </authorList>
    </citation>
    <scope>NUCLEOTIDE SEQUENCE [LARGE SCALE GENOMIC DNA]</scope>
    <source>
        <strain evidence="2 3">W9851</strain>
    </source>
</reference>
<feature type="region of interest" description="Disordered" evidence="1">
    <location>
        <begin position="39"/>
        <end position="58"/>
    </location>
</feature>
<proteinExistence type="predicted"/>
<comment type="caution">
    <text evidence="2">The sequence shown here is derived from an EMBL/GenBank/DDBJ whole genome shotgun (WGS) entry which is preliminary data.</text>
</comment>
<dbReference type="EMBL" id="JNFP01000137">
    <property type="protein sequence ID" value="KIA59383.1"/>
    <property type="molecule type" value="Genomic_DNA"/>
</dbReference>
<gene>
    <name evidence="2" type="ORF">FG87_42990</name>
</gene>
<evidence type="ECO:0000313" key="2">
    <source>
        <dbReference type="EMBL" id="KIA59383.1"/>
    </source>
</evidence>
<evidence type="ECO:0000313" key="3">
    <source>
        <dbReference type="Proteomes" id="UP000031364"/>
    </source>
</evidence>
<dbReference type="Proteomes" id="UP000031364">
    <property type="component" value="Unassembled WGS sequence"/>
</dbReference>
<protein>
    <recommendedName>
        <fullName evidence="4">Transcriptional regulator</fullName>
    </recommendedName>
</protein>